<gene>
    <name evidence="2" type="ORF">KIPB_011866</name>
</gene>
<evidence type="ECO:0000313" key="3">
    <source>
        <dbReference type="Proteomes" id="UP000265618"/>
    </source>
</evidence>
<dbReference type="AlphaFoldDB" id="A0A9K3D8U9"/>
<protein>
    <submittedName>
        <fullName evidence="2">Uncharacterized protein</fullName>
    </submittedName>
</protein>
<feature type="compositionally biased region" description="Basic and acidic residues" evidence="1">
    <location>
        <begin position="430"/>
        <end position="447"/>
    </location>
</feature>
<dbReference type="Proteomes" id="UP000265618">
    <property type="component" value="Unassembled WGS sequence"/>
</dbReference>
<organism evidence="2 3">
    <name type="scientific">Kipferlia bialata</name>
    <dbReference type="NCBI Taxonomy" id="797122"/>
    <lineage>
        <taxon>Eukaryota</taxon>
        <taxon>Metamonada</taxon>
        <taxon>Carpediemonas-like organisms</taxon>
        <taxon>Kipferlia</taxon>
    </lineage>
</organism>
<name>A0A9K3D8U9_9EUKA</name>
<evidence type="ECO:0000256" key="1">
    <source>
        <dbReference type="SAM" id="MobiDB-lite"/>
    </source>
</evidence>
<proteinExistence type="predicted"/>
<feature type="non-terminal residue" evidence="2">
    <location>
        <position position="1"/>
    </location>
</feature>
<feature type="region of interest" description="Disordered" evidence="1">
    <location>
        <begin position="429"/>
        <end position="457"/>
    </location>
</feature>
<dbReference type="EMBL" id="BDIP01005012">
    <property type="protein sequence ID" value="GIQ89408.1"/>
    <property type="molecule type" value="Genomic_DNA"/>
</dbReference>
<keyword evidence="3" id="KW-1185">Reference proteome</keyword>
<accession>A0A9K3D8U9</accession>
<sequence>KIDLSDPIMHQSMKIIFLIPRVSKEDSGLPMPPIIPLSMSRAVATLCVRGDESPVTEAFGKIPALTLEALSPTPHFLATSSVAVPAFVSPAFSARMRRVIAGMVLSFAQRQYHPTATPSSPLEADIGVRLCIRQIVTLSHFFVQYGQDATHLYDLPLLSRDASVGGVDMGVARRRHVAKDEIPLVGQESNDRGLLSVCRSRSPIGFHAAFTWQDELVSGTRRPLAHKITARYMREMTDTVCFTGNVSHIVPVQLEFPGICEHCWGNQDGSWMGVDVLRQGFGSESYRTGLTCHTNKTATSSKRSIRSHVSAKSSKSRVSVASSGVSGASKVSAAKSKASKRSDAKQSAWASSVGLTKAMDHVASYGQFRLALYYPDSTSRQLTAVMEPVFDIQALVEKQHAAYWDDGRKCASYDAFGVMYVQPTRFTPDGAKRLEEQARQRAAKAGDDGPPPEAGEL</sequence>
<reference evidence="2 3" key="1">
    <citation type="journal article" date="2018" name="PLoS ONE">
        <title>The draft genome of Kipferlia bialata reveals reductive genome evolution in fornicate parasites.</title>
        <authorList>
            <person name="Tanifuji G."/>
            <person name="Takabayashi S."/>
            <person name="Kume K."/>
            <person name="Takagi M."/>
            <person name="Nakayama T."/>
            <person name="Kamikawa R."/>
            <person name="Inagaki Y."/>
            <person name="Hashimoto T."/>
        </authorList>
    </citation>
    <scope>NUCLEOTIDE SEQUENCE [LARGE SCALE GENOMIC DNA]</scope>
    <source>
        <strain evidence="2">NY0173</strain>
    </source>
</reference>
<evidence type="ECO:0000313" key="2">
    <source>
        <dbReference type="EMBL" id="GIQ89408.1"/>
    </source>
</evidence>
<feature type="non-terminal residue" evidence="2">
    <location>
        <position position="457"/>
    </location>
</feature>
<comment type="caution">
    <text evidence="2">The sequence shown here is derived from an EMBL/GenBank/DDBJ whole genome shotgun (WGS) entry which is preliminary data.</text>
</comment>